<reference evidence="12 13" key="1">
    <citation type="journal article" date="2023" name="Nat. Commun.">
        <title>Origin of minicircular mitochondrial genomes in red algae.</title>
        <authorList>
            <person name="Lee Y."/>
            <person name="Cho C.H."/>
            <person name="Lee Y.M."/>
            <person name="Park S.I."/>
            <person name="Yang J.H."/>
            <person name="West J.A."/>
            <person name="Bhattacharya D."/>
            <person name="Yoon H.S."/>
        </authorList>
    </citation>
    <scope>NUCLEOTIDE SEQUENCE [LARGE SCALE GENOMIC DNA]</scope>
    <source>
        <strain evidence="12 13">CCMP1338</strain>
        <tissue evidence="12">Whole cell</tissue>
    </source>
</reference>
<comment type="caution">
    <text evidence="12">The sequence shown here is derived from an EMBL/GenBank/DDBJ whole genome shotgun (WGS) entry which is preliminary data.</text>
</comment>
<keyword evidence="10" id="KW-0472">Membrane</keyword>
<keyword evidence="3" id="KW-0808">Transferase</keyword>
<gene>
    <name evidence="12" type="ORF">NDN08_001925</name>
</gene>
<dbReference type="PANTHER" id="PTHR22937">
    <property type="entry name" value="E3 UBIQUITIN-PROTEIN LIGASE RNF165"/>
    <property type="match status" value="1"/>
</dbReference>
<evidence type="ECO:0000256" key="8">
    <source>
        <dbReference type="PROSITE-ProRule" id="PRU00175"/>
    </source>
</evidence>
<evidence type="ECO:0000256" key="5">
    <source>
        <dbReference type="ARBA" id="ARBA00022771"/>
    </source>
</evidence>
<dbReference type="EC" id="2.3.2.27" evidence="2"/>
<evidence type="ECO:0000256" key="2">
    <source>
        <dbReference type="ARBA" id="ARBA00012483"/>
    </source>
</evidence>
<dbReference type="Gene3D" id="3.30.40.10">
    <property type="entry name" value="Zinc/RING finger domain, C3HC4 (zinc finger)"/>
    <property type="match status" value="1"/>
</dbReference>
<feature type="transmembrane region" description="Helical" evidence="10">
    <location>
        <begin position="60"/>
        <end position="81"/>
    </location>
</feature>
<keyword evidence="10" id="KW-0812">Transmembrane</keyword>
<evidence type="ECO:0000256" key="9">
    <source>
        <dbReference type="SAM" id="MobiDB-lite"/>
    </source>
</evidence>
<organism evidence="12 13">
    <name type="scientific">Rhodosorus marinus</name>
    <dbReference type="NCBI Taxonomy" id="101924"/>
    <lineage>
        <taxon>Eukaryota</taxon>
        <taxon>Rhodophyta</taxon>
        <taxon>Stylonematophyceae</taxon>
        <taxon>Stylonematales</taxon>
        <taxon>Stylonemataceae</taxon>
        <taxon>Rhodosorus</taxon>
    </lineage>
</organism>
<dbReference type="EMBL" id="JAMWBK010000005">
    <property type="protein sequence ID" value="KAJ8905418.1"/>
    <property type="molecule type" value="Genomic_DNA"/>
</dbReference>
<evidence type="ECO:0000256" key="6">
    <source>
        <dbReference type="ARBA" id="ARBA00022786"/>
    </source>
</evidence>
<keyword evidence="6" id="KW-0833">Ubl conjugation pathway</keyword>
<accession>A0AAV8USB7</accession>
<dbReference type="GO" id="GO:0061630">
    <property type="term" value="F:ubiquitin protein ligase activity"/>
    <property type="evidence" value="ECO:0007669"/>
    <property type="project" value="UniProtKB-EC"/>
</dbReference>
<keyword evidence="5 8" id="KW-0863">Zinc-finger</keyword>
<name>A0AAV8USB7_9RHOD</name>
<proteinExistence type="predicted"/>
<evidence type="ECO:0000259" key="11">
    <source>
        <dbReference type="PROSITE" id="PS50089"/>
    </source>
</evidence>
<keyword evidence="13" id="KW-1185">Reference proteome</keyword>
<feature type="region of interest" description="Disordered" evidence="9">
    <location>
        <begin position="29"/>
        <end position="48"/>
    </location>
</feature>
<evidence type="ECO:0000256" key="10">
    <source>
        <dbReference type="SAM" id="Phobius"/>
    </source>
</evidence>
<evidence type="ECO:0000256" key="4">
    <source>
        <dbReference type="ARBA" id="ARBA00022723"/>
    </source>
</evidence>
<evidence type="ECO:0000256" key="7">
    <source>
        <dbReference type="ARBA" id="ARBA00022833"/>
    </source>
</evidence>
<feature type="domain" description="RING-type" evidence="11">
    <location>
        <begin position="151"/>
        <end position="193"/>
    </location>
</feature>
<dbReference type="PANTHER" id="PTHR22937:SF65">
    <property type="entry name" value="E3 UBIQUITIN-PROTEIN LIGASE ARK2C"/>
    <property type="match status" value="1"/>
</dbReference>
<feature type="compositionally biased region" description="Basic and acidic residues" evidence="9">
    <location>
        <begin position="31"/>
        <end position="48"/>
    </location>
</feature>
<evidence type="ECO:0000313" key="13">
    <source>
        <dbReference type="Proteomes" id="UP001157974"/>
    </source>
</evidence>
<dbReference type="SUPFAM" id="SSF57850">
    <property type="entry name" value="RING/U-box"/>
    <property type="match status" value="1"/>
</dbReference>
<evidence type="ECO:0000256" key="1">
    <source>
        <dbReference type="ARBA" id="ARBA00000900"/>
    </source>
</evidence>
<dbReference type="Pfam" id="PF13639">
    <property type="entry name" value="zf-RING_2"/>
    <property type="match status" value="1"/>
</dbReference>
<dbReference type="PROSITE" id="PS50089">
    <property type="entry name" value="ZF_RING_2"/>
    <property type="match status" value="1"/>
</dbReference>
<dbReference type="SMART" id="SM00184">
    <property type="entry name" value="RING"/>
    <property type="match status" value="1"/>
</dbReference>
<dbReference type="GO" id="GO:0008270">
    <property type="term" value="F:zinc ion binding"/>
    <property type="evidence" value="ECO:0007669"/>
    <property type="project" value="UniProtKB-KW"/>
</dbReference>
<dbReference type="InterPro" id="IPR013083">
    <property type="entry name" value="Znf_RING/FYVE/PHD"/>
</dbReference>
<comment type="catalytic activity">
    <reaction evidence="1">
        <text>S-ubiquitinyl-[E2 ubiquitin-conjugating enzyme]-L-cysteine + [acceptor protein]-L-lysine = [E2 ubiquitin-conjugating enzyme]-L-cysteine + N(6)-ubiquitinyl-[acceptor protein]-L-lysine.</text>
        <dbReference type="EC" id="2.3.2.27"/>
    </reaction>
</comment>
<dbReference type="InterPro" id="IPR001841">
    <property type="entry name" value="Znf_RING"/>
</dbReference>
<dbReference type="Proteomes" id="UP001157974">
    <property type="component" value="Unassembled WGS sequence"/>
</dbReference>
<keyword evidence="4" id="KW-0479">Metal-binding</keyword>
<sequence>MRTAGLDLLESESVYKWSAERMPWFVQGQAKRTERRPNERRERAQRVKFDRNSERDREVFTGYTILLVGYIVFPALGIALVQRLHEQRIENDDRVLADHGLRENIIYNPLPHTSFLQTRYWSGRLEIQREIGESSVLTTGGNSKEEEEESCIVCLGPMKENQKVRELKCGHRFHVPCCDAWLVNRRKNWCPLCMTPVIERRDLDMAVIVT</sequence>
<dbReference type="InterPro" id="IPR045191">
    <property type="entry name" value="MBR1/2-like"/>
</dbReference>
<evidence type="ECO:0000256" key="3">
    <source>
        <dbReference type="ARBA" id="ARBA00022679"/>
    </source>
</evidence>
<keyword evidence="10" id="KW-1133">Transmembrane helix</keyword>
<evidence type="ECO:0000313" key="12">
    <source>
        <dbReference type="EMBL" id="KAJ8905418.1"/>
    </source>
</evidence>
<protein>
    <recommendedName>
        <fullName evidence="2">RING-type E3 ubiquitin transferase</fullName>
        <ecNumber evidence="2">2.3.2.27</ecNumber>
    </recommendedName>
</protein>
<keyword evidence="7" id="KW-0862">Zinc</keyword>
<dbReference type="AlphaFoldDB" id="A0AAV8USB7"/>